<dbReference type="AlphaFoldDB" id="A0A2S7TZ85"/>
<dbReference type="EMBL" id="MQWA01000001">
    <property type="protein sequence ID" value="PQJ28056.1"/>
    <property type="molecule type" value="Genomic_DNA"/>
</dbReference>
<evidence type="ECO:0000313" key="1">
    <source>
        <dbReference type="EMBL" id="PQJ28056.1"/>
    </source>
</evidence>
<accession>A0A2S7TZ85</accession>
<sequence length="59" mass="7062">MRKDKTMDVKYNRKFQIWTSRELAVRGVAVKDLESWSVYGENSVKLVNQRNPIFENEEK</sequence>
<proteinExistence type="predicted"/>
<organism evidence="1 2">
    <name type="scientific">Rubritalea profundi</name>
    <dbReference type="NCBI Taxonomy" id="1658618"/>
    <lineage>
        <taxon>Bacteria</taxon>
        <taxon>Pseudomonadati</taxon>
        <taxon>Verrucomicrobiota</taxon>
        <taxon>Verrucomicrobiia</taxon>
        <taxon>Verrucomicrobiales</taxon>
        <taxon>Rubritaleaceae</taxon>
        <taxon>Rubritalea</taxon>
    </lineage>
</organism>
<comment type="caution">
    <text evidence="1">The sequence shown here is derived from an EMBL/GenBank/DDBJ whole genome shotgun (WGS) entry which is preliminary data.</text>
</comment>
<gene>
    <name evidence="1" type="ORF">BSZ32_05770</name>
</gene>
<reference evidence="1 2" key="1">
    <citation type="submission" date="2016-12" db="EMBL/GenBank/DDBJ databases">
        <title>Study of bacterial adaptation to deep sea.</title>
        <authorList>
            <person name="Song J."/>
            <person name="Yoshizawa S."/>
            <person name="Kogure K."/>
        </authorList>
    </citation>
    <scope>NUCLEOTIDE SEQUENCE [LARGE SCALE GENOMIC DNA]</scope>
    <source>
        <strain evidence="1 2">SAORIC-165</strain>
    </source>
</reference>
<dbReference type="Proteomes" id="UP000239907">
    <property type="component" value="Unassembled WGS sequence"/>
</dbReference>
<name>A0A2S7TZ85_9BACT</name>
<evidence type="ECO:0000313" key="2">
    <source>
        <dbReference type="Proteomes" id="UP000239907"/>
    </source>
</evidence>
<keyword evidence="2" id="KW-1185">Reference proteome</keyword>
<protein>
    <submittedName>
        <fullName evidence="1">Uncharacterized protein</fullName>
    </submittedName>
</protein>